<evidence type="ECO:0008006" key="3">
    <source>
        <dbReference type="Google" id="ProtNLM"/>
    </source>
</evidence>
<dbReference type="AlphaFoldDB" id="A0A3B0S2F3"/>
<gene>
    <name evidence="2" type="ORF">MNBD_ALPHA07-2228</name>
</gene>
<name>A0A3B0S2F3_9ZZZZ</name>
<protein>
    <recommendedName>
        <fullName evidence="3">DUF3306 domain-containing protein</fullName>
    </recommendedName>
</protein>
<dbReference type="Pfam" id="PF11748">
    <property type="entry name" value="DUF3306"/>
    <property type="match status" value="1"/>
</dbReference>
<evidence type="ECO:0000313" key="2">
    <source>
        <dbReference type="EMBL" id="VAV97371.1"/>
    </source>
</evidence>
<dbReference type="EMBL" id="UOEG01000162">
    <property type="protein sequence ID" value="VAV97371.1"/>
    <property type="molecule type" value="Genomic_DNA"/>
</dbReference>
<proteinExistence type="predicted"/>
<evidence type="ECO:0000256" key="1">
    <source>
        <dbReference type="SAM" id="MobiDB-lite"/>
    </source>
</evidence>
<feature type="compositionally biased region" description="Basic and acidic residues" evidence="1">
    <location>
        <begin position="15"/>
        <end position="44"/>
    </location>
</feature>
<dbReference type="InterPro" id="IPR021735">
    <property type="entry name" value="DUF3306"/>
</dbReference>
<organism evidence="2">
    <name type="scientific">hydrothermal vent metagenome</name>
    <dbReference type="NCBI Taxonomy" id="652676"/>
    <lineage>
        <taxon>unclassified sequences</taxon>
        <taxon>metagenomes</taxon>
        <taxon>ecological metagenomes</taxon>
    </lineage>
</organism>
<sequence length="200" mass="22468">MSRTDTAWSRRRAGVKAEAEAETRAMEQAKRATEQAGLEKKTDAEILSELNLQDPDTMQPGDDFTAFMQSAVPERLRRRALRTLWRSNPVLANVDDLVDYGEDFKAESIAGAVIKTAYQVGKGMLKHTDEMEKQAREAELAEVDEETTQAVTNEVTDETPPEETLVAQAEYISPLSDDTDEETPAPLIKRRMRFAFEEAE</sequence>
<reference evidence="2" key="1">
    <citation type="submission" date="2018-06" db="EMBL/GenBank/DDBJ databases">
        <authorList>
            <person name="Zhirakovskaya E."/>
        </authorList>
    </citation>
    <scope>NUCLEOTIDE SEQUENCE</scope>
</reference>
<accession>A0A3B0S2F3</accession>
<feature type="region of interest" description="Disordered" evidence="1">
    <location>
        <begin position="1"/>
        <end position="44"/>
    </location>
</feature>